<evidence type="ECO:0000256" key="8">
    <source>
        <dbReference type="PIRSR" id="PIRSR038994-3"/>
    </source>
</evidence>
<proteinExistence type="inferred from homology"/>
<evidence type="ECO:0000259" key="9">
    <source>
        <dbReference type="Pfam" id="PF01979"/>
    </source>
</evidence>
<dbReference type="Pfam" id="PF01979">
    <property type="entry name" value="Amidohydro_1"/>
    <property type="match status" value="1"/>
</dbReference>
<dbReference type="Proteomes" id="UP000317036">
    <property type="component" value="Unassembled WGS sequence"/>
</dbReference>
<sequence>MRRINKTWIGKHWLTGQAIMVTAQDGSVQTVQETDQPAQRWIAPGLIDVQLNGIGGYDLNDTDLTIETVKKVVEVLHRGGVTRFCPTVVTGSKERMLHCIRTIANACDVDPKVAHAVIGIHVEGPFIASEDGPRGAHNLKWVRDPDWEEFLEWHEAAQGRICKVTLAPEKPGAIAFIERLHQLGIVASIGHTAASEEHIQAAVRAGATMSTHLGNGAHPYIKRHPNYIWAQLAEDRLWAGLIPDGFHLPMSTLKVMIRTKGSKAILTSDAVNLAGMPPGRYTTHINDDVILEDNGFLHLASTPDILAGSATPLHLGIQKVAVSGIASLGEAITMATKHPAELLGLDQEGIGTIQPGSPADLIIYDQHPDGSWTILVTVSNGETVYEYSN</sequence>
<protein>
    <submittedName>
        <fullName evidence="10">Amidohydrolase family protein</fullName>
    </submittedName>
</protein>
<dbReference type="InterPro" id="IPR006680">
    <property type="entry name" value="Amidohydro-rel"/>
</dbReference>
<evidence type="ECO:0000256" key="6">
    <source>
        <dbReference type="PIRSR" id="PIRSR038994-1"/>
    </source>
</evidence>
<dbReference type="SUPFAM" id="SSF51556">
    <property type="entry name" value="Metallo-dependent hydrolases"/>
    <property type="match status" value="1"/>
</dbReference>
<dbReference type="InterPro" id="IPR003764">
    <property type="entry name" value="GlcNAc_6-P_deAcase"/>
</dbReference>
<feature type="binding site" evidence="8">
    <location>
        <position position="212"/>
    </location>
    <ligand>
        <name>Zn(2+)</name>
        <dbReference type="ChEBI" id="CHEBI:29105"/>
    </ligand>
</feature>
<feature type="binding site" evidence="8">
    <location>
        <position position="123"/>
    </location>
    <ligand>
        <name>Zn(2+)</name>
        <dbReference type="ChEBI" id="CHEBI:29105"/>
    </ligand>
</feature>
<feature type="active site" description="Proton donor/acceptor" evidence="6">
    <location>
        <position position="269"/>
    </location>
</feature>
<feature type="binding site" evidence="7">
    <location>
        <position position="247"/>
    </location>
    <ligand>
        <name>substrate</name>
    </ligand>
</feature>
<keyword evidence="2 8" id="KW-0479">Metal-binding</keyword>
<dbReference type="GO" id="GO:0008448">
    <property type="term" value="F:N-acetylglucosamine-6-phosphate deacetylase activity"/>
    <property type="evidence" value="ECO:0007669"/>
    <property type="project" value="InterPro"/>
</dbReference>
<feature type="binding site" evidence="7">
    <location>
        <position position="223"/>
    </location>
    <ligand>
        <name>substrate</name>
    </ligand>
</feature>
<evidence type="ECO:0000256" key="2">
    <source>
        <dbReference type="ARBA" id="ARBA00022723"/>
    </source>
</evidence>
<dbReference type="PANTHER" id="PTHR11113:SF14">
    <property type="entry name" value="N-ACETYLGLUCOSAMINE-6-PHOSPHATE DEACETYLASE"/>
    <property type="match status" value="1"/>
</dbReference>
<evidence type="ECO:0000256" key="5">
    <source>
        <dbReference type="PIRNR" id="PIRNR038994"/>
    </source>
</evidence>
<keyword evidence="11" id="KW-1185">Reference proteome</keyword>
<name>A0A559JZZ5_9BACL</name>
<feature type="binding site" evidence="7">
    <location>
        <position position="136"/>
    </location>
    <ligand>
        <name>substrate</name>
    </ligand>
</feature>
<evidence type="ECO:0000256" key="4">
    <source>
        <dbReference type="ARBA" id="ARBA00023277"/>
    </source>
</evidence>
<dbReference type="Gene3D" id="2.30.40.10">
    <property type="entry name" value="Urease, subunit C, domain 1"/>
    <property type="match status" value="1"/>
</dbReference>
<keyword evidence="4 5" id="KW-0119">Carbohydrate metabolism</keyword>
<dbReference type="InterPro" id="IPR032466">
    <property type="entry name" value="Metal_Hydrolase"/>
</dbReference>
<comment type="caution">
    <text evidence="10">The sequence shown here is derived from an EMBL/GenBank/DDBJ whole genome shotgun (WGS) entry which is preliminary data.</text>
</comment>
<feature type="binding site" evidence="8">
    <location>
        <position position="191"/>
    </location>
    <ligand>
        <name>Zn(2+)</name>
        <dbReference type="ChEBI" id="CHEBI:29105"/>
    </ligand>
</feature>
<evidence type="ECO:0000256" key="1">
    <source>
        <dbReference type="ARBA" id="ARBA00010716"/>
    </source>
</evidence>
<organism evidence="10 11">
    <name type="scientific">Paenibacillus cremeus</name>
    <dbReference type="NCBI Taxonomy" id="2163881"/>
    <lineage>
        <taxon>Bacteria</taxon>
        <taxon>Bacillati</taxon>
        <taxon>Bacillota</taxon>
        <taxon>Bacilli</taxon>
        <taxon>Bacillales</taxon>
        <taxon>Paenibacillaceae</taxon>
        <taxon>Paenibacillus</taxon>
    </lineage>
</organism>
<evidence type="ECO:0000313" key="10">
    <source>
        <dbReference type="EMBL" id="TVY05475.1"/>
    </source>
</evidence>
<feature type="domain" description="Amidohydrolase-related" evidence="9">
    <location>
        <begin position="42"/>
        <end position="382"/>
    </location>
</feature>
<feature type="binding site" evidence="7">
    <location>
        <begin position="215"/>
        <end position="216"/>
    </location>
    <ligand>
        <name>substrate</name>
    </ligand>
</feature>
<evidence type="ECO:0000256" key="3">
    <source>
        <dbReference type="ARBA" id="ARBA00022801"/>
    </source>
</evidence>
<evidence type="ECO:0000256" key="7">
    <source>
        <dbReference type="PIRSR" id="PIRSR038994-2"/>
    </source>
</evidence>
<dbReference type="InterPro" id="IPR011059">
    <property type="entry name" value="Metal-dep_hydrolase_composite"/>
</dbReference>
<dbReference type="SUPFAM" id="SSF51338">
    <property type="entry name" value="Composite domain of metallo-dependent hydrolases"/>
    <property type="match status" value="1"/>
</dbReference>
<keyword evidence="3 5" id="KW-0378">Hydrolase</keyword>
<accession>A0A559JZZ5</accession>
<dbReference type="PANTHER" id="PTHR11113">
    <property type="entry name" value="N-ACETYLGLUCOSAMINE-6-PHOSPHATE DEACETYLASE"/>
    <property type="match status" value="1"/>
</dbReference>
<comment type="similarity">
    <text evidence="1 5">Belongs to the metallo-dependent hydrolases superfamily. NagA family.</text>
</comment>
<dbReference type="AlphaFoldDB" id="A0A559JZZ5"/>
<feature type="binding site" evidence="7">
    <location>
        <begin position="306"/>
        <end position="308"/>
    </location>
    <ligand>
        <name>substrate</name>
    </ligand>
</feature>
<dbReference type="PIRSF" id="PIRSF038994">
    <property type="entry name" value="NagA"/>
    <property type="match status" value="1"/>
</dbReference>
<gene>
    <name evidence="10" type="ORF">FPZ49_30195</name>
</gene>
<dbReference type="Gene3D" id="3.20.20.140">
    <property type="entry name" value="Metal-dependent hydrolases"/>
    <property type="match status" value="1"/>
</dbReference>
<reference evidence="10 11" key="1">
    <citation type="submission" date="2019-07" db="EMBL/GenBank/DDBJ databases">
        <authorList>
            <person name="Kim J."/>
        </authorList>
    </citation>
    <scope>NUCLEOTIDE SEQUENCE [LARGE SCALE GENOMIC DNA]</scope>
    <source>
        <strain evidence="10 11">JC52</strain>
    </source>
</reference>
<dbReference type="GO" id="GO:0046872">
    <property type="term" value="F:metal ion binding"/>
    <property type="evidence" value="ECO:0007669"/>
    <property type="project" value="UniProtKB-KW"/>
</dbReference>
<evidence type="ECO:0000313" key="11">
    <source>
        <dbReference type="Proteomes" id="UP000317036"/>
    </source>
</evidence>
<dbReference type="EMBL" id="VNJI01000058">
    <property type="protein sequence ID" value="TVY05475.1"/>
    <property type="molecule type" value="Genomic_DNA"/>
</dbReference>
<comment type="cofactor">
    <cofactor evidence="8">
        <name>a divalent metal cation</name>
        <dbReference type="ChEBI" id="CHEBI:60240"/>
    </cofactor>
    <text evidence="8">Binds 1 divalent metal cation per subunit.</text>
</comment>
<dbReference type="GO" id="GO:0006046">
    <property type="term" value="P:N-acetylglucosamine catabolic process"/>
    <property type="evidence" value="ECO:0007669"/>
    <property type="project" value="TreeGrafter"/>
</dbReference>